<feature type="transmembrane region" description="Helical" evidence="7">
    <location>
        <begin position="179"/>
        <end position="201"/>
    </location>
</feature>
<evidence type="ECO:0000313" key="10">
    <source>
        <dbReference type="Proteomes" id="UP000618818"/>
    </source>
</evidence>
<evidence type="ECO:0000256" key="4">
    <source>
        <dbReference type="ARBA" id="ARBA00022989"/>
    </source>
</evidence>
<reference evidence="9 10" key="1">
    <citation type="submission" date="2020-09" db="EMBL/GenBank/DDBJ databases">
        <title>novel species in genus Nocardioides.</title>
        <authorList>
            <person name="Zhang G."/>
        </authorList>
    </citation>
    <scope>NUCLEOTIDE SEQUENCE [LARGE SCALE GENOMIC DNA]</scope>
    <source>
        <strain evidence="9 10">KCTC 39551</strain>
    </source>
</reference>
<organism evidence="9 10">
    <name type="scientific">Nocardioides cavernae</name>
    <dbReference type="NCBI Taxonomy" id="1921566"/>
    <lineage>
        <taxon>Bacteria</taxon>
        <taxon>Bacillati</taxon>
        <taxon>Actinomycetota</taxon>
        <taxon>Actinomycetes</taxon>
        <taxon>Propionibacteriales</taxon>
        <taxon>Nocardioidaceae</taxon>
        <taxon>Nocardioides</taxon>
    </lineage>
</organism>
<comment type="caution">
    <text evidence="9">The sequence shown here is derived from an EMBL/GenBank/DDBJ whole genome shotgun (WGS) entry which is preliminary data.</text>
</comment>
<keyword evidence="10" id="KW-1185">Reference proteome</keyword>
<evidence type="ECO:0000259" key="8">
    <source>
        <dbReference type="Pfam" id="PF02706"/>
    </source>
</evidence>
<feature type="region of interest" description="Disordered" evidence="6">
    <location>
        <begin position="206"/>
        <end position="244"/>
    </location>
</feature>
<keyword evidence="3 7" id="KW-0812">Transmembrane</keyword>
<dbReference type="Proteomes" id="UP000618818">
    <property type="component" value="Unassembled WGS sequence"/>
</dbReference>
<evidence type="ECO:0000256" key="1">
    <source>
        <dbReference type="ARBA" id="ARBA00004651"/>
    </source>
</evidence>
<sequence>MEMRVVWRSLRRRWYLVLALAVLTLGATLLVAQRTGETYEATATVLVFPPAQAQDPTGAMTQANPYLVLGGVSQARDVVVRALTSKKIADTFGETYPTGTTFEITPDFTNSAPIIVFTVEAPAPDVAIEALKTLTDRVPVELEKMQSELDLPAGEQVTSVVLTRDEVPATTKKAMIRSALMTMAGLGGLGLLLIALVDGWLTGRRSPSPEDTVADDDAGASAPVSLHPVHVDAPAPDGRDPDRAAQVEVTARLLKRRGRRDQRGEAS</sequence>
<proteinExistence type="predicted"/>
<keyword evidence="5 7" id="KW-0472">Membrane</keyword>
<protein>
    <recommendedName>
        <fullName evidence="8">Polysaccharide chain length determinant N-terminal domain-containing protein</fullName>
    </recommendedName>
</protein>
<name>A0ABR8N9L3_9ACTN</name>
<gene>
    <name evidence="9" type="ORF">IEZ26_00830</name>
</gene>
<evidence type="ECO:0000256" key="7">
    <source>
        <dbReference type="SAM" id="Phobius"/>
    </source>
</evidence>
<evidence type="ECO:0000256" key="6">
    <source>
        <dbReference type="SAM" id="MobiDB-lite"/>
    </source>
</evidence>
<keyword evidence="4 7" id="KW-1133">Transmembrane helix</keyword>
<evidence type="ECO:0000313" key="9">
    <source>
        <dbReference type="EMBL" id="MBD3923149.1"/>
    </source>
</evidence>
<comment type="subcellular location">
    <subcellularLocation>
        <location evidence="1">Cell membrane</location>
        <topology evidence="1">Multi-pass membrane protein</topology>
    </subcellularLocation>
</comment>
<dbReference type="EMBL" id="JACXYZ010000001">
    <property type="protein sequence ID" value="MBD3923149.1"/>
    <property type="molecule type" value="Genomic_DNA"/>
</dbReference>
<evidence type="ECO:0000256" key="3">
    <source>
        <dbReference type="ARBA" id="ARBA00022692"/>
    </source>
</evidence>
<feature type="domain" description="Polysaccharide chain length determinant N-terminal" evidence="8">
    <location>
        <begin position="6"/>
        <end position="89"/>
    </location>
</feature>
<dbReference type="RefSeq" id="WP_191193048.1">
    <property type="nucleotide sequence ID" value="NZ_JACXYZ010000001.1"/>
</dbReference>
<keyword evidence="2" id="KW-1003">Cell membrane</keyword>
<dbReference type="Pfam" id="PF02706">
    <property type="entry name" value="Wzz"/>
    <property type="match status" value="1"/>
</dbReference>
<evidence type="ECO:0000256" key="2">
    <source>
        <dbReference type="ARBA" id="ARBA00022475"/>
    </source>
</evidence>
<evidence type="ECO:0000256" key="5">
    <source>
        <dbReference type="ARBA" id="ARBA00023136"/>
    </source>
</evidence>
<dbReference type="InterPro" id="IPR003856">
    <property type="entry name" value="LPS_length_determ_N"/>
</dbReference>
<accession>A0ABR8N9L3</accession>